<dbReference type="InterPro" id="IPR011009">
    <property type="entry name" value="Kinase-like_dom_sf"/>
</dbReference>
<dbReference type="EMBL" id="LSBJ02000005">
    <property type="protein sequence ID" value="OAQ64330.1"/>
    <property type="molecule type" value="Genomic_DNA"/>
</dbReference>
<organism evidence="2 3">
    <name type="scientific">Pochonia chlamydosporia 170</name>
    <dbReference type="NCBI Taxonomy" id="1380566"/>
    <lineage>
        <taxon>Eukaryota</taxon>
        <taxon>Fungi</taxon>
        <taxon>Dikarya</taxon>
        <taxon>Ascomycota</taxon>
        <taxon>Pezizomycotina</taxon>
        <taxon>Sordariomycetes</taxon>
        <taxon>Hypocreomycetidae</taxon>
        <taxon>Hypocreales</taxon>
        <taxon>Clavicipitaceae</taxon>
        <taxon>Pochonia</taxon>
    </lineage>
</organism>
<keyword evidence="3" id="KW-1185">Reference proteome</keyword>
<sequence length="277" mass="31664">MSKDLLASMMHRDRTKALFGDSPPPPREHAAYPEGEIIYHLGNRYAVRHGDTVTKYTTFPPGMGRNPEPNEAVALRFIKENTSIPEPKVFSCDWDRITMEYVEGETLRDAWPQLTADQRSSILDQLKGYISQMRNLSGTVLCRIDGEGALVTGFFTRSGGPFRNMADFHNWLVRVPGALKPQSMFWHQVTAQLHDDYGIVFTHGDIAACNIMIRDGRIVAILDWEAAGWYPEYWDYVNTMSGLDRIDWESLGSRLPSLFDKHYNLEYILMTFIHNIG</sequence>
<comment type="caution">
    <text evidence="2">The sequence shown here is derived from an EMBL/GenBank/DDBJ whole genome shotgun (WGS) entry which is preliminary data.</text>
</comment>
<dbReference type="GeneID" id="28855644"/>
<dbReference type="OrthoDB" id="2906425at2759"/>
<evidence type="ECO:0000313" key="2">
    <source>
        <dbReference type="EMBL" id="OAQ64330.1"/>
    </source>
</evidence>
<dbReference type="InterPro" id="IPR051678">
    <property type="entry name" value="AGP_Transferase"/>
</dbReference>
<proteinExistence type="predicted"/>
<dbReference type="CDD" id="cd05120">
    <property type="entry name" value="APH_ChoK_like"/>
    <property type="match status" value="1"/>
</dbReference>
<dbReference type="RefSeq" id="XP_018141644.1">
    <property type="nucleotide sequence ID" value="XM_018291650.1"/>
</dbReference>
<accession>A0A179FGC1</accession>
<dbReference type="PANTHER" id="PTHR21310">
    <property type="entry name" value="AMINOGLYCOSIDE PHOSPHOTRANSFERASE-RELATED-RELATED"/>
    <property type="match status" value="1"/>
</dbReference>
<evidence type="ECO:0000259" key="1">
    <source>
        <dbReference type="Pfam" id="PF01636"/>
    </source>
</evidence>
<dbReference type="AlphaFoldDB" id="A0A179FGC1"/>
<dbReference type="SUPFAM" id="SSF56112">
    <property type="entry name" value="Protein kinase-like (PK-like)"/>
    <property type="match status" value="1"/>
</dbReference>
<dbReference type="GO" id="GO:0016740">
    <property type="term" value="F:transferase activity"/>
    <property type="evidence" value="ECO:0007669"/>
    <property type="project" value="UniProtKB-KW"/>
</dbReference>
<dbReference type="Pfam" id="PF01636">
    <property type="entry name" value="APH"/>
    <property type="match status" value="1"/>
</dbReference>
<dbReference type="Gene3D" id="3.90.1200.10">
    <property type="match status" value="1"/>
</dbReference>
<dbReference type="STRING" id="1380566.A0A179FGC1"/>
<protein>
    <submittedName>
        <fullName evidence="2">Phosphotransferase enzyme family domain-containing protein</fullName>
    </submittedName>
</protein>
<dbReference type="KEGG" id="pchm:VFPPC_13878"/>
<dbReference type="PANTHER" id="PTHR21310:SF58">
    <property type="entry name" value="AMINOGLYCOSIDE PHOSPHOTRANSFERASE DOMAIN-CONTAINING PROTEIN"/>
    <property type="match status" value="1"/>
</dbReference>
<reference evidence="2 3" key="1">
    <citation type="journal article" date="2016" name="PLoS Pathog.">
        <title>Biosynthesis of antibiotic leucinostatins in bio-control fungus Purpureocillium lilacinum and their inhibition on phytophthora revealed by genome mining.</title>
        <authorList>
            <person name="Wang G."/>
            <person name="Liu Z."/>
            <person name="Lin R."/>
            <person name="Li E."/>
            <person name="Mao Z."/>
            <person name="Ling J."/>
            <person name="Yang Y."/>
            <person name="Yin W.B."/>
            <person name="Xie B."/>
        </authorList>
    </citation>
    <scope>NUCLEOTIDE SEQUENCE [LARGE SCALE GENOMIC DNA]</scope>
    <source>
        <strain evidence="2">170</strain>
    </source>
</reference>
<feature type="domain" description="Aminoglycoside phosphotransferase" evidence="1">
    <location>
        <begin position="74"/>
        <end position="251"/>
    </location>
</feature>
<name>A0A179FGC1_METCM</name>
<dbReference type="Proteomes" id="UP000078397">
    <property type="component" value="Unassembled WGS sequence"/>
</dbReference>
<gene>
    <name evidence="2" type="ORF">VFPPC_13878</name>
</gene>
<dbReference type="InterPro" id="IPR002575">
    <property type="entry name" value="Aminoglycoside_PTrfase"/>
</dbReference>
<evidence type="ECO:0000313" key="3">
    <source>
        <dbReference type="Proteomes" id="UP000078397"/>
    </source>
</evidence>